<feature type="coiled-coil region" evidence="4">
    <location>
        <begin position="254"/>
        <end position="288"/>
    </location>
</feature>
<keyword evidence="4" id="KW-0175">Coiled coil</keyword>
<dbReference type="PRINTS" id="PR00344">
    <property type="entry name" value="BCTRLSENSOR"/>
</dbReference>
<dbReference type="SMART" id="SM00387">
    <property type="entry name" value="HATPase_c"/>
    <property type="match status" value="1"/>
</dbReference>
<keyword evidence="8" id="KW-1185">Reference proteome</keyword>
<reference evidence="7 8" key="1">
    <citation type="submission" date="2023-07" db="EMBL/GenBank/DDBJ databases">
        <title>Sorghum-associated microbial communities from plants grown in Nebraska, USA.</title>
        <authorList>
            <person name="Schachtman D."/>
        </authorList>
    </citation>
    <scope>NUCLEOTIDE SEQUENCE [LARGE SCALE GENOMIC DNA]</scope>
    <source>
        <strain evidence="7 8">4249</strain>
    </source>
</reference>
<evidence type="ECO:0000256" key="1">
    <source>
        <dbReference type="ARBA" id="ARBA00000085"/>
    </source>
</evidence>
<dbReference type="InterPro" id="IPR035965">
    <property type="entry name" value="PAS-like_dom_sf"/>
</dbReference>
<evidence type="ECO:0000256" key="4">
    <source>
        <dbReference type="SAM" id="Coils"/>
    </source>
</evidence>
<dbReference type="InterPro" id="IPR003594">
    <property type="entry name" value="HATPase_dom"/>
</dbReference>
<evidence type="ECO:0000259" key="6">
    <source>
        <dbReference type="PROSITE" id="PS50112"/>
    </source>
</evidence>
<dbReference type="InterPro" id="IPR036890">
    <property type="entry name" value="HATPase_C_sf"/>
</dbReference>
<dbReference type="PROSITE" id="PS50112">
    <property type="entry name" value="PAS"/>
    <property type="match status" value="2"/>
</dbReference>
<name>A0ABU1WM83_9BURK</name>
<dbReference type="CDD" id="cd00130">
    <property type="entry name" value="PAS"/>
    <property type="match status" value="2"/>
</dbReference>
<dbReference type="SUPFAM" id="SSF55785">
    <property type="entry name" value="PYP-like sensor domain (PAS domain)"/>
    <property type="match status" value="2"/>
</dbReference>
<organism evidence="7 8">
    <name type="scientific">Hydrogenophaga palleronii</name>
    <dbReference type="NCBI Taxonomy" id="65655"/>
    <lineage>
        <taxon>Bacteria</taxon>
        <taxon>Pseudomonadati</taxon>
        <taxon>Pseudomonadota</taxon>
        <taxon>Betaproteobacteria</taxon>
        <taxon>Burkholderiales</taxon>
        <taxon>Comamonadaceae</taxon>
        <taxon>Hydrogenophaga</taxon>
    </lineage>
</organism>
<dbReference type="InterPro" id="IPR003661">
    <property type="entry name" value="HisK_dim/P_dom"/>
</dbReference>
<accession>A0ABU1WM83</accession>
<dbReference type="EC" id="2.7.13.3" evidence="2"/>
<sequence length="552" mass="61218">MRKPESTAESDGFAFPGEWLQALVEQTLAAIYVIQDGRFKYVNQEFANIFGYASPADIIDSLKISDLIAPEDRERVAENVRRRAAGEVPEMRYSFVGLRRDGRRIHIEVHGRAMPFDGQPAVIGLALDITERKLAEAASDEKLRALFEHSPLGIALVDQQGRHIECNGAYQRLLGCSDDVLKKTDMWSLVPARYADEVTGMRQAIENVGRYGTIELEYCRQDGQRVPVQTCGVRIAGHGDQHYVWSIVEDITERKSLESERAEQLAALKALNKRLQETQMQLLQAEKMSAVGQLAAGVAHEINNPVGFVKSNLGTFQSYLSGFLRLADAYEAALGARPPDDPSRQRIRDVETEIDYAFIRDDASTLLHESLDGIERVRRIVADLKDFSHPGEAQWQWADVHNCIDSTLNIVANELKYKADVVKDYGQLPPIRCIPFQLNQVFMNLLVNAGQAIPERGTIRIRSAQVGDSVWVEIEDTGNGIAPDVQARIFEPFFTTKPVGKGTGLGLAVSYGIVQSHHGDIAVRSTGEKGTVFRVTLPIDPASGQPEVKADV</sequence>
<dbReference type="Gene3D" id="1.10.287.130">
    <property type="match status" value="1"/>
</dbReference>
<dbReference type="SMART" id="SM00086">
    <property type="entry name" value="PAC"/>
    <property type="match status" value="2"/>
</dbReference>
<dbReference type="Gene3D" id="3.30.450.20">
    <property type="entry name" value="PAS domain"/>
    <property type="match status" value="2"/>
</dbReference>
<dbReference type="InterPro" id="IPR001610">
    <property type="entry name" value="PAC"/>
</dbReference>
<comment type="caution">
    <text evidence="7">The sequence shown here is derived from an EMBL/GenBank/DDBJ whole genome shotgun (WGS) entry which is preliminary data.</text>
</comment>
<dbReference type="SMART" id="SM00091">
    <property type="entry name" value="PAS"/>
    <property type="match status" value="2"/>
</dbReference>
<gene>
    <name evidence="7" type="ORF">J2W49_002368</name>
</gene>
<dbReference type="PROSITE" id="PS50109">
    <property type="entry name" value="HIS_KIN"/>
    <property type="match status" value="1"/>
</dbReference>
<dbReference type="InterPro" id="IPR004358">
    <property type="entry name" value="Sig_transdc_His_kin-like_C"/>
</dbReference>
<dbReference type="PANTHER" id="PTHR43065">
    <property type="entry name" value="SENSOR HISTIDINE KINASE"/>
    <property type="match status" value="1"/>
</dbReference>
<dbReference type="Gene3D" id="3.30.565.10">
    <property type="entry name" value="Histidine kinase-like ATPase, C-terminal domain"/>
    <property type="match status" value="1"/>
</dbReference>
<dbReference type="InterPro" id="IPR013656">
    <property type="entry name" value="PAS_4"/>
</dbReference>
<dbReference type="Pfam" id="PF02518">
    <property type="entry name" value="HATPase_c"/>
    <property type="match status" value="1"/>
</dbReference>
<keyword evidence="3" id="KW-0597">Phosphoprotein</keyword>
<evidence type="ECO:0000313" key="7">
    <source>
        <dbReference type="EMBL" id="MDR7150410.1"/>
    </source>
</evidence>
<proteinExistence type="predicted"/>
<dbReference type="InterPro" id="IPR000014">
    <property type="entry name" value="PAS"/>
</dbReference>
<dbReference type="EMBL" id="JAVDWU010000004">
    <property type="protein sequence ID" value="MDR7150410.1"/>
    <property type="molecule type" value="Genomic_DNA"/>
</dbReference>
<feature type="domain" description="PAS" evidence="6">
    <location>
        <begin position="36"/>
        <end position="87"/>
    </location>
</feature>
<dbReference type="NCBIfam" id="TIGR00229">
    <property type="entry name" value="sensory_box"/>
    <property type="match status" value="2"/>
</dbReference>
<dbReference type="CDD" id="cd00082">
    <property type="entry name" value="HisKA"/>
    <property type="match status" value="1"/>
</dbReference>
<dbReference type="Pfam" id="PF13426">
    <property type="entry name" value="PAS_9"/>
    <property type="match status" value="1"/>
</dbReference>
<evidence type="ECO:0000256" key="2">
    <source>
        <dbReference type="ARBA" id="ARBA00012438"/>
    </source>
</evidence>
<protein>
    <recommendedName>
        <fullName evidence="2">histidine kinase</fullName>
        <ecNumber evidence="2">2.7.13.3</ecNumber>
    </recommendedName>
</protein>
<dbReference type="SUPFAM" id="SSF55874">
    <property type="entry name" value="ATPase domain of HSP90 chaperone/DNA topoisomerase II/histidine kinase"/>
    <property type="match status" value="1"/>
</dbReference>
<dbReference type="Proteomes" id="UP001265700">
    <property type="component" value="Unassembled WGS sequence"/>
</dbReference>
<dbReference type="InterPro" id="IPR005467">
    <property type="entry name" value="His_kinase_dom"/>
</dbReference>
<evidence type="ECO:0000313" key="8">
    <source>
        <dbReference type="Proteomes" id="UP001265700"/>
    </source>
</evidence>
<evidence type="ECO:0000256" key="3">
    <source>
        <dbReference type="ARBA" id="ARBA00022553"/>
    </source>
</evidence>
<evidence type="ECO:0000259" key="5">
    <source>
        <dbReference type="PROSITE" id="PS50109"/>
    </source>
</evidence>
<comment type="catalytic activity">
    <reaction evidence="1">
        <text>ATP + protein L-histidine = ADP + protein N-phospho-L-histidine.</text>
        <dbReference type="EC" id="2.7.13.3"/>
    </reaction>
</comment>
<feature type="domain" description="PAS" evidence="6">
    <location>
        <begin position="139"/>
        <end position="175"/>
    </location>
</feature>
<dbReference type="PANTHER" id="PTHR43065:SF50">
    <property type="entry name" value="HISTIDINE KINASE"/>
    <property type="match status" value="1"/>
</dbReference>
<dbReference type="RefSeq" id="WP_310315865.1">
    <property type="nucleotide sequence ID" value="NZ_JAVDWU010000004.1"/>
</dbReference>
<dbReference type="Pfam" id="PF08448">
    <property type="entry name" value="PAS_4"/>
    <property type="match status" value="1"/>
</dbReference>
<feature type="domain" description="Histidine kinase" evidence="5">
    <location>
        <begin position="297"/>
        <end position="541"/>
    </location>
</feature>